<keyword evidence="3" id="KW-1185">Reference proteome</keyword>
<keyword evidence="1" id="KW-0812">Transmembrane</keyword>
<dbReference type="Proteomes" id="UP000198287">
    <property type="component" value="Unassembled WGS sequence"/>
</dbReference>
<dbReference type="EMBL" id="LNIX01000014">
    <property type="protein sequence ID" value="OXA47061.1"/>
    <property type="molecule type" value="Genomic_DNA"/>
</dbReference>
<dbReference type="AlphaFoldDB" id="A0A226DQV0"/>
<name>A0A226DQV0_FOLCA</name>
<feature type="transmembrane region" description="Helical" evidence="1">
    <location>
        <begin position="140"/>
        <end position="163"/>
    </location>
</feature>
<gene>
    <name evidence="2" type="ORF">Fcan01_18168</name>
</gene>
<protein>
    <submittedName>
        <fullName evidence="2">Uncharacterized protein</fullName>
    </submittedName>
</protein>
<feature type="transmembrane region" description="Helical" evidence="1">
    <location>
        <begin position="77"/>
        <end position="95"/>
    </location>
</feature>
<reference evidence="2 3" key="1">
    <citation type="submission" date="2015-12" db="EMBL/GenBank/DDBJ databases">
        <title>The genome of Folsomia candida.</title>
        <authorList>
            <person name="Faddeeva A."/>
            <person name="Derks M.F."/>
            <person name="Anvar Y."/>
            <person name="Smit S."/>
            <person name="Van Straalen N."/>
            <person name="Roelofs D."/>
        </authorList>
    </citation>
    <scope>NUCLEOTIDE SEQUENCE [LARGE SCALE GENOMIC DNA]</scope>
    <source>
        <strain evidence="2 3">VU population</strain>
        <tissue evidence="2">Whole body</tissue>
    </source>
</reference>
<organism evidence="2 3">
    <name type="scientific">Folsomia candida</name>
    <name type="common">Springtail</name>
    <dbReference type="NCBI Taxonomy" id="158441"/>
    <lineage>
        <taxon>Eukaryota</taxon>
        <taxon>Metazoa</taxon>
        <taxon>Ecdysozoa</taxon>
        <taxon>Arthropoda</taxon>
        <taxon>Hexapoda</taxon>
        <taxon>Collembola</taxon>
        <taxon>Entomobryomorpha</taxon>
        <taxon>Isotomoidea</taxon>
        <taxon>Isotomidae</taxon>
        <taxon>Proisotominae</taxon>
        <taxon>Folsomia</taxon>
    </lineage>
</organism>
<keyword evidence="1" id="KW-1133">Transmembrane helix</keyword>
<keyword evidence="1" id="KW-0472">Membrane</keyword>
<feature type="transmembrane region" description="Helical" evidence="1">
    <location>
        <begin position="197"/>
        <end position="220"/>
    </location>
</feature>
<evidence type="ECO:0000313" key="2">
    <source>
        <dbReference type="EMBL" id="OXA47061.1"/>
    </source>
</evidence>
<feature type="transmembrane region" description="Helical" evidence="1">
    <location>
        <begin position="317"/>
        <end position="336"/>
    </location>
</feature>
<evidence type="ECO:0000256" key="1">
    <source>
        <dbReference type="SAM" id="Phobius"/>
    </source>
</evidence>
<accession>A0A226DQV0</accession>
<feature type="transmembrane region" description="Helical" evidence="1">
    <location>
        <begin position="44"/>
        <end position="65"/>
    </location>
</feature>
<evidence type="ECO:0000313" key="3">
    <source>
        <dbReference type="Proteomes" id="UP000198287"/>
    </source>
</evidence>
<sequence length="412" mass="46887">MFSKFAFGAISRFFYTLQKLDYTPPNIWNLEKQKFEMDPKPNKIRWTLSNLNVVLAWIFLPIYILSTRIDILNSTQVIFLVLELFLGIHAVPLFFKAYTNGEELSLGMNTYFQVEKWLRENLIVPVTGSDPIWHRDLVGLIFNGMATSLLSFIFTAPILLVIVEIDPVSLILPYTPPSSSYAVLQLAHFLLRLLLATLALAEIVSTIGLAHLTLIMLTLYSKTCIKHFKLYHGPVTRRSSQQILPQISQKNLMEKEQSSNQLHDLSDFDLYVVLMVQCHLVRQYIDTVAVFIIAPGFAIMVITLLANYVVIMLLGKILLPLYLIIALLAVLAPALGMGELTEAGKSNGYSTKLLKYWRGSSPEKRTRWGRRKIRSLHPIEFSVGPFFLVTQRTFAIYMNVILNYTVNAILVL</sequence>
<proteinExistence type="predicted"/>
<feature type="transmembrane region" description="Helical" evidence="1">
    <location>
        <begin position="288"/>
        <end position="311"/>
    </location>
</feature>
<comment type="caution">
    <text evidence="2">The sequence shown here is derived from an EMBL/GenBank/DDBJ whole genome shotgun (WGS) entry which is preliminary data.</text>
</comment>